<dbReference type="InterPro" id="IPR027417">
    <property type="entry name" value="P-loop_NTPase"/>
</dbReference>
<comment type="catalytic activity">
    <reaction evidence="6 8">
        <text>dCMP + ATP = dCDP + ADP</text>
        <dbReference type="Rhea" id="RHEA:25094"/>
        <dbReference type="ChEBI" id="CHEBI:30616"/>
        <dbReference type="ChEBI" id="CHEBI:57566"/>
        <dbReference type="ChEBI" id="CHEBI:58593"/>
        <dbReference type="ChEBI" id="CHEBI:456216"/>
        <dbReference type="EC" id="2.7.4.25"/>
    </reaction>
</comment>
<evidence type="ECO:0000259" key="10">
    <source>
        <dbReference type="Pfam" id="PF02224"/>
    </source>
</evidence>
<feature type="binding site" evidence="8">
    <location>
        <begin position="16"/>
        <end position="24"/>
    </location>
    <ligand>
        <name>ATP</name>
        <dbReference type="ChEBI" id="CHEBI:30616"/>
    </ligand>
</feature>
<keyword evidence="2 8" id="KW-0808">Transferase</keyword>
<reference evidence="11 12" key="1">
    <citation type="submission" date="2017-11" db="EMBL/GenBank/DDBJ databases">
        <title>Evolution of Phototrophy in the Chloroflexi Phylum Driven by Horizontal Gene Transfer.</title>
        <authorList>
            <person name="Ward L.M."/>
            <person name="Hemp J."/>
            <person name="Shih P.M."/>
            <person name="Mcglynn S.E."/>
            <person name="Fischer W."/>
        </authorList>
    </citation>
    <scope>NUCLEOTIDE SEQUENCE [LARGE SCALE GENOMIC DNA]</scope>
    <source>
        <strain evidence="11">JP3_7</strain>
    </source>
</reference>
<evidence type="ECO:0000256" key="5">
    <source>
        <dbReference type="ARBA" id="ARBA00022840"/>
    </source>
</evidence>
<feature type="domain" description="Cytidylate kinase" evidence="10">
    <location>
        <begin position="12"/>
        <end position="228"/>
    </location>
</feature>
<comment type="subcellular location">
    <subcellularLocation>
        <location evidence="8">Cytoplasm</location>
    </subcellularLocation>
</comment>
<dbReference type="PANTHER" id="PTHR21299">
    <property type="entry name" value="CYTIDYLATE KINASE/PANTOATE-BETA-ALANINE LIGASE"/>
    <property type="match status" value="1"/>
</dbReference>
<dbReference type="CDD" id="cd02020">
    <property type="entry name" value="CMPK"/>
    <property type="match status" value="1"/>
</dbReference>
<dbReference type="InterPro" id="IPR011994">
    <property type="entry name" value="Cytidylate_kinase_dom"/>
</dbReference>
<feature type="region of interest" description="Disordered" evidence="9">
    <location>
        <begin position="233"/>
        <end position="253"/>
    </location>
</feature>
<dbReference type="SUPFAM" id="SSF52540">
    <property type="entry name" value="P-loop containing nucleoside triphosphate hydrolases"/>
    <property type="match status" value="1"/>
</dbReference>
<dbReference type="PANTHER" id="PTHR21299:SF2">
    <property type="entry name" value="CYTIDYLATE KINASE"/>
    <property type="match status" value="1"/>
</dbReference>
<sequence>MADPPNRPIRTIAIDGPAGAGKSTIGLGLAKHLGFLYFDTGVMYRAVTLAALQRQIAPDDEDAVSQLAENVLIEVLPPRVDDGRQYTVRLDGQDVTWAIRRPDVDAAVSVVSAFPRVRQAMVAQQRRIARDGNLVMVGRDIGTVVMPDADLKIYLDASLEARAWRRYRELESRGTPSSYADVLTSMKQRDELDLSRATSPLRPAPDAFIVDCTHMDADETLARVIALVAEQNAARPGTQAQPAGVAVAPENDR</sequence>
<protein>
    <recommendedName>
        <fullName evidence="8">Cytidylate kinase</fullName>
        <shortName evidence="8">CK</shortName>
        <ecNumber evidence="8">2.7.4.25</ecNumber>
    </recommendedName>
    <alternativeName>
        <fullName evidence="8">Cytidine monophosphate kinase</fullName>
        <shortName evidence="8">CMP kinase</shortName>
    </alternativeName>
</protein>
<evidence type="ECO:0000313" key="12">
    <source>
        <dbReference type="Proteomes" id="UP000230790"/>
    </source>
</evidence>
<keyword evidence="4 8" id="KW-0418">Kinase</keyword>
<name>A0A2M8QBM6_9CHLR</name>
<dbReference type="NCBIfam" id="TIGR00017">
    <property type="entry name" value="cmk"/>
    <property type="match status" value="1"/>
</dbReference>
<dbReference type="GO" id="GO:0036431">
    <property type="term" value="F:dCMP kinase activity"/>
    <property type="evidence" value="ECO:0007669"/>
    <property type="project" value="InterPro"/>
</dbReference>
<evidence type="ECO:0000256" key="7">
    <source>
        <dbReference type="ARBA" id="ARBA00048478"/>
    </source>
</evidence>
<dbReference type="Proteomes" id="UP000230790">
    <property type="component" value="Unassembled WGS sequence"/>
</dbReference>
<dbReference type="GO" id="GO:0036430">
    <property type="term" value="F:CMP kinase activity"/>
    <property type="evidence" value="ECO:0007669"/>
    <property type="project" value="RHEA"/>
</dbReference>
<proteinExistence type="inferred from homology"/>
<dbReference type="Pfam" id="PF02224">
    <property type="entry name" value="Cytidylate_kin"/>
    <property type="match status" value="1"/>
</dbReference>
<evidence type="ECO:0000313" key="11">
    <source>
        <dbReference type="EMBL" id="PJF47197.1"/>
    </source>
</evidence>
<gene>
    <name evidence="8" type="primary">cmk</name>
    <name evidence="11" type="ORF">CUN48_09915</name>
</gene>
<comment type="similarity">
    <text evidence="1 8">Belongs to the cytidylate kinase family. Type 1 subfamily.</text>
</comment>
<dbReference type="EMBL" id="PGTN01000062">
    <property type="protein sequence ID" value="PJF47197.1"/>
    <property type="molecule type" value="Genomic_DNA"/>
</dbReference>
<keyword evidence="5 8" id="KW-0067">ATP-binding</keyword>
<dbReference type="GO" id="GO:0015949">
    <property type="term" value="P:nucleobase-containing small molecule interconversion"/>
    <property type="evidence" value="ECO:0007669"/>
    <property type="project" value="TreeGrafter"/>
</dbReference>
<dbReference type="GO" id="GO:0005524">
    <property type="term" value="F:ATP binding"/>
    <property type="evidence" value="ECO:0007669"/>
    <property type="project" value="UniProtKB-UniRule"/>
</dbReference>
<dbReference type="GO" id="GO:0005829">
    <property type="term" value="C:cytosol"/>
    <property type="evidence" value="ECO:0007669"/>
    <property type="project" value="TreeGrafter"/>
</dbReference>
<accession>A0A2M8QBM6</accession>
<evidence type="ECO:0000256" key="2">
    <source>
        <dbReference type="ARBA" id="ARBA00022679"/>
    </source>
</evidence>
<evidence type="ECO:0000256" key="9">
    <source>
        <dbReference type="SAM" id="MobiDB-lite"/>
    </source>
</evidence>
<evidence type="ECO:0000256" key="1">
    <source>
        <dbReference type="ARBA" id="ARBA00009427"/>
    </source>
</evidence>
<keyword evidence="8" id="KW-0963">Cytoplasm</keyword>
<evidence type="ECO:0000256" key="6">
    <source>
        <dbReference type="ARBA" id="ARBA00047615"/>
    </source>
</evidence>
<keyword evidence="3 8" id="KW-0547">Nucleotide-binding</keyword>
<dbReference type="GO" id="GO:0006220">
    <property type="term" value="P:pyrimidine nucleotide metabolic process"/>
    <property type="evidence" value="ECO:0007669"/>
    <property type="project" value="UniProtKB-UniRule"/>
</dbReference>
<dbReference type="InterPro" id="IPR003136">
    <property type="entry name" value="Cytidylate_kin"/>
</dbReference>
<organism evidence="11 12">
    <name type="scientific">Candidatus Thermofonsia Clade 3 bacterium</name>
    <dbReference type="NCBI Taxonomy" id="2364212"/>
    <lineage>
        <taxon>Bacteria</taxon>
        <taxon>Bacillati</taxon>
        <taxon>Chloroflexota</taxon>
        <taxon>Candidatus Thermofontia</taxon>
        <taxon>Candidatus Thermofonsia Clade 3</taxon>
    </lineage>
</organism>
<dbReference type="EC" id="2.7.4.25" evidence="8"/>
<evidence type="ECO:0000256" key="8">
    <source>
        <dbReference type="HAMAP-Rule" id="MF_00238"/>
    </source>
</evidence>
<dbReference type="AlphaFoldDB" id="A0A2M8QBM6"/>
<dbReference type="HAMAP" id="MF_00238">
    <property type="entry name" value="Cytidyl_kinase_type1"/>
    <property type="match status" value="1"/>
</dbReference>
<comment type="caution">
    <text evidence="11">The sequence shown here is derived from an EMBL/GenBank/DDBJ whole genome shotgun (WGS) entry which is preliminary data.</text>
</comment>
<evidence type="ECO:0000256" key="4">
    <source>
        <dbReference type="ARBA" id="ARBA00022777"/>
    </source>
</evidence>
<comment type="catalytic activity">
    <reaction evidence="7 8">
        <text>CMP + ATP = CDP + ADP</text>
        <dbReference type="Rhea" id="RHEA:11600"/>
        <dbReference type="ChEBI" id="CHEBI:30616"/>
        <dbReference type="ChEBI" id="CHEBI:58069"/>
        <dbReference type="ChEBI" id="CHEBI:60377"/>
        <dbReference type="ChEBI" id="CHEBI:456216"/>
        <dbReference type="EC" id="2.7.4.25"/>
    </reaction>
</comment>
<dbReference type="Gene3D" id="3.40.50.300">
    <property type="entry name" value="P-loop containing nucleotide triphosphate hydrolases"/>
    <property type="match status" value="1"/>
</dbReference>
<evidence type="ECO:0000256" key="3">
    <source>
        <dbReference type="ARBA" id="ARBA00022741"/>
    </source>
</evidence>